<dbReference type="InterPro" id="IPR003879">
    <property type="entry name" value="Butyrophylin_SPRY"/>
</dbReference>
<dbReference type="Gene3D" id="2.60.120.920">
    <property type="match status" value="1"/>
</dbReference>
<dbReference type="Proteomes" id="UP000314982">
    <property type="component" value="Unassembled WGS sequence"/>
</dbReference>
<feature type="domain" description="B30.2/SPRY" evidence="1">
    <location>
        <begin position="138"/>
        <end position="226"/>
    </location>
</feature>
<reference evidence="2" key="2">
    <citation type="submission" date="2025-08" db="UniProtKB">
        <authorList>
            <consortium name="Ensembl"/>
        </authorList>
    </citation>
    <scope>IDENTIFICATION</scope>
</reference>
<dbReference type="SUPFAM" id="SSF49899">
    <property type="entry name" value="Concanavalin A-like lectins/glucanases"/>
    <property type="match status" value="1"/>
</dbReference>
<accession>A0A4W5NSA9</accession>
<dbReference type="PRINTS" id="PR01407">
    <property type="entry name" value="BUTYPHLNCDUF"/>
</dbReference>
<evidence type="ECO:0000313" key="3">
    <source>
        <dbReference type="Proteomes" id="UP000314982"/>
    </source>
</evidence>
<dbReference type="InterPro" id="IPR001870">
    <property type="entry name" value="B30.2/SPRY"/>
</dbReference>
<reference evidence="2" key="3">
    <citation type="submission" date="2025-09" db="UniProtKB">
        <authorList>
            <consortium name="Ensembl"/>
        </authorList>
    </citation>
    <scope>IDENTIFICATION</scope>
</reference>
<dbReference type="PANTHER" id="PTHR24103">
    <property type="entry name" value="E3 UBIQUITIN-PROTEIN LIGASE TRIM"/>
    <property type="match status" value="1"/>
</dbReference>
<reference evidence="3" key="1">
    <citation type="submission" date="2018-06" db="EMBL/GenBank/DDBJ databases">
        <title>Genome assembly of Danube salmon.</title>
        <authorList>
            <person name="Macqueen D.J."/>
            <person name="Gundappa M.K."/>
        </authorList>
    </citation>
    <scope>NUCLEOTIDE SEQUENCE [LARGE SCALE GENOMIC DNA]</scope>
</reference>
<dbReference type="InterPro" id="IPR050143">
    <property type="entry name" value="TRIM/RBCC"/>
</dbReference>
<dbReference type="STRING" id="62062.ENSHHUP00000052778"/>
<dbReference type="GeneTree" id="ENSGT00970000193390"/>
<name>A0A4W5NSA9_9TELE</name>
<protein>
    <recommendedName>
        <fullName evidence="1">B30.2/SPRY domain-containing protein</fullName>
    </recommendedName>
</protein>
<evidence type="ECO:0000259" key="1">
    <source>
        <dbReference type="PROSITE" id="PS50188"/>
    </source>
</evidence>
<dbReference type="InterPro" id="IPR006574">
    <property type="entry name" value="PRY"/>
</dbReference>
<dbReference type="Pfam" id="PF13765">
    <property type="entry name" value="PRY"/>
    <property type="match status" value="1"/>
</dbReference>
<dbReference type="Ensembl" id="ENSHHUT00000054629.1">
    <property type="protein sequence ID" value="ENSHHUP00000052778.1"/>
    <property type="gene ID" value="ENSHHUG00000031710.1"/>
</dbReference>
<dbReference type="InterPro" id="IPR043136">
    <property type="entry name" value="B30.2/SPRY_sf"/>
</dbReference>
<sequence>MLIGCHKGGNSMNNDRKHQQVKLVSYSLHSLQIQAQDIERQIKGQFKKLYLFLQEEDRWIDAVRMEEVRKSQVMKNKITEMSREISSLSYTIKATEQQLSVEDISFLQNYKATETRAKQTLPDPKRVSGALIDVAKHLGNLQLRVSEKMNGMVQYTPVILDPNTADTGLILSEDFTSMRHCDKAPQLSDNPERLYGCVLGSEGYNSGTHSWDVDHFDGLYWAVGVH</sequence>
<dbReference type="AlphaFoldDB" id="A0A4W5NSA9"/>
<proteinExistence type="predicted"/>
<evidence type="ECO:0000313" key="2">
    <source>
        <dbReference type="Ensembl" id="ENSHHUP00000052778.1"/>
    </source>
</evidence>
<dbReference type="SMART" id="SM00589">
    <property type="entry name" value="PRY"/>
    <property type="match status" value="1"/>
</dbReference>
<dbReference type="InterPro" id="IPR013320">
    <property type="entry name" value="ConA-like_dom_sf"/>
</dbReference>
<keyword evidence="3" id="KW-1185">Reference proteome</keyword>
<organism evidence="2 3">
    <name type="scientific">Hucho hucho</name>
    <name type="common">huchen</name>
    <dbReference type="NCBI Taxonomy" id="62062"/>
    <lineage>
        <taxon>Eukaryota</taxon>
        <taxon>Metazoa</taxon>
        <taxon>Chordata</taxon>
        <taxon>Craniata</taxon>
        <taxon>Vertebrata</taxon>
        <taxon>Euteleostomi</taxon>
        <taxon>Actinopterygii</taxon>
        <taxon>Neopterygii</taxon>
        <taxon>Teleostei</taxon>
        <taxon>Protacanthopterygii</taxon>
        <taxon>Salmoniformes</taxon>
        <taxon>Salmonidae</taxon>
        <taxon>Salmoninae</taxon>
        <taxon>Hucho</taxon>
    </lineage>
</organism>
<dbReference type="PROSITE" id="PS50188">
    <property type="entry name" value="B302_SPRY"/>
    <property type="match status" value="1"/>
</dbReference>